<gene>
    <name evidence="10" type="ORF">DCAR_0417376</name>
</gene>
<evidence type="ECO:0000256" key="6">
    <source>
        <dbReference type="ARBA" id="ARBA00023136"/>
    </source>
</evidence>
<keyword evidence="11" id="KW-1185">Reference proteome</keyword>
<dbReference type="EMBL" id="CP093346">
    <property type="protein sequence ID" value="WOG98035.1"/>
    <property type="molecule type" value="Genomic_DNA"/>
</dbReference>
<evidence type="ECO:0000256" key="3">
    <source>
        <dbReference type="ARBA" id="ARBA00022737"/>
    </source>
</evidence>
<dbReference type="Gene3D" id="1.25.40.20">
    <property type="entry name" value="Ankyrin repeat-containing domain"/>
    <property type="match status" value="1"/>
</dbReference>
<feature type="transmembrane region" description="Helical" evidence="8">
    <location>
        <begin position="483"/>
        <end position="502"/>
    </location>
</feature>
<feature type="transmembrane region" description="Helical" evidence="8">
    <location>
        <begin position="628"/>
        <end position="646"/>
    </location>
</feature>
<evidence type="ECO:0000256" key="4">
    <source>
        <dbReference type="ARBA" id="ARBA00022989"/>
    </source>
</evidence>
<evidence type="ECO:0000256" key="1">
    <source>
        <dbReference type="ARBA" id="ARBA00004141"/>
    </source>
</evidence>
<evidence type="ECO:0000313" key="10">
    <source>
        <dbReference type="EMBL" id="WOG98035.1"/>
    </source>
</evidence>
<keyword evidence="4 8" id="KW-1133">Transmembrane helix</keyword>
<evidence type="ECO:0000256" key="7">
    <source>
        <dbReference type="PROSITE-ProRule" id="PRU00023"/>
    </source>
</evidence>
<dbReference type="PANTHER" id="PTHR24186">
    <property type="entry name" value="PROTEIN PHOSPHATASE 1 REGULATORY SUBUNIT"/>
    <property type="match status" value="1"/>
</dbReference>
<dbReference type="SMART" id="SM00248">
    <property type="entry name" value="ANK"/>
    <property type="match status" value="9"/>
</dbReference>
<comment type="subcellular location">
    <subcellularLocation>
        <location evidence="1">Membrane</location>
        <topology evidence="1">Multi-pass membrane protein</topology>
    </subcellularLocation>
</comment>
<protein>
    <recommendedName>
        <fullName evidence="9">PGG domain-containing protein</fullName>
    </recommendedName>
</protein>
<evidence type="ECO:0000313" key="11">
    <source>
        <dbReference type="Proteomes" id="UP000077755"/>
    </source>
</evidence>
<dbReference type="GO" id="GO:0005886">
    <property type="term" value="C:plasma membrane"/>
    <property type="evidence" value="ECO:0007669"/>
    <property type="project" value="TreeGrafter"/>
</dbReference>
<dbReference type="PROSITE" id="PS50297">
    <property type="entry name" value="ANK_REP_REGION"/>
    <property type="match status" value="2"/>
</dbReference>
<reference evidence="10" key="1">
    <citation type="journal article" date="2016" name="Nat. Genet.">
        <title>A high-quality carrot genome assembly provides new insights into carotenoid accumulation and asterid genome evolution.</title>
        <authorList>
            <person name="Iorizzo M."/>
            <person name="Ellison S."/>
            <person name="Senalik D."/>
            <person name="Zeng P."/>
            <person name="Satapoomin P."/>
            <person name="Huang J."/>
            <person name="Bowman M."/>
            <person name="Iovene M."/>
            <person name="Sanseverino W."/>
            <person name="Cavagnaro P."/>
            <person name="Yildiz M."/>
            <person name="Macko-Podgorni A."/>
            <person name="Moranska E."/>
            <person name="Grzebelus E."/>
            <person name="Grzebelus D."/>
            <person name="Ashrafi H."/>
            <person name="Zheng Z."/>
            <person name="Cheng S."/>
            <person name="Spooner D."/>
            <person name="Van Deynze A."/>
            <person name="Simon P."/>
        </authorList>
    </citation>
    <scope>NUCLEOTIDE SEQUENCE</scope>
    <source>
        <tissue evidence="10">Leaf</tissue>
    </source>
</reference>
<dbReference type="Pfam" id="PF13962">
    <property type="entry name" value="PGG"/>
    <property type="match status" value="1"/>
</dbReference>
<dbReference type="Pfam" id="PF12796">
    <property type="entry name" value="Ank_2"/>
    <property type="match status" value="4"/>
</dbReference>
<keyword evidence="6 8" id="KW-0472">Membrane</keyword>
<feature type="domain" description="PGG" evidence="9">
    <location>
        <begin position="476"/>
        <end position="585"/>
    </location>
</feature>
<dbReference type="InterPro" id="IPR002110">
    <property type="entry name" value="Ankyrin_rpt"/>
</dbReference>
<evidence type="ECO:0000256" key="2">
    <source>
        <dbReference type="ARBA" id="ARBA00022692"/>
    </source>
</evidence>
<dbReference type="AlphaFoldDB" id="A0AAF0X1N7"/>
<feature type="transmembrane region" description="Helical" evidence="8">
    <location>
        <begin position="522"/>
        <end position="548"/>
    </location>
</feature>
<reference evidence="10" key="2">
    <citation type="submission" date="2022-03" db="EMBL/GenBank/DDBJ databases">
        <title>Draft title - Genomic analysis of global carrot germplasm unveils the trajectory of domestication and the origin of high carotenoid orange carrot.</title>
        <authorList>
            <person name="Iorizzo M."/>
            <person name="Ellison S."/>
            <person name="Senalik D."/>
            <person name="Macko-Podgorni A."/>
            <person name="Grzebelus D."/>
            <person name="Bostan H."/>
            <person name="Rolling W."/>
            <person name="Curaba J."/>
            <person name="Simon P."/>
        </authorList>
    </citation>
    <scope>NUCLEOTIDE SEQUENCE</scope>
    <source>
        <tissue evidence="10">Leaf</tissue>
    </source>
</reference>
<feature type="repeat" description="ANK" evidence="7">
    <location>
        <begin position="131"/>
        <end position="153"/>
    </location>
</feature>
<dbReference type="SUPFAM" id="SSF48403">
    <property type="entry name" value="Ankyrin repeat"/>
    <property type="match status" value="1"/>
</dbReference>
<evidence type="ECO:0000256" key="8">
    <source>
        <dbReference type="SAM" id="Phobius"/>
    </source>
</evidence>
<name>A0AAF0X1N7_DAUCS</name>
<evidence type="ECO:0000256" key="5">
    <source>
        <dbReference type="ARBA" id="ARBA00023043"/>
    </source>
</evidence>
<keyword evidence="5 7" id="KW-0040">ANK repeat</keyword>
<dbReference type="Proteomes" id="UP000077755">
    <property type="component" value="Chromosome 4"/>
</dbReference>
<feature type="transmembrane region" description="Helical" evidence="8">
    <location>
        <begin position="590"/>
        <end position="616"/>
    </location>
</feature>
<sequence>MSLLDLKVEHRVRNRQSAILWKERLRRLKSLKDPRTSTPITNAAESIGIQQQQIMDLELWEAAKNGDVDNFITCLEIFSKYNDAPLSTIFSQLTFPGQDTFLHVAAGYGHEDLVSFIVNHFFELVTCRNHKGDLALHLAARAGHVGVVAMLLRVEEEKEGNETQAKFPCLAVNDDGNTALHEAMLYNHKDVANCLIESNIEAAYYVNKQGKSPLYLAVESSEIEYVSSILHGQSENMHLLDEQLTKGRSLMHAAIRIQSIVLLKDITEMKTAILKIKDEKGQTPLHYAASTNFTEGVDFLLDKLKMDLIEKDADGLFPIHCASKYGHVGILKKLLQDSLDAREFVNQDGQNILHVAAKYGKYSVVTYISKNPGLVLLLNEKDKEGNTPLHLAAMNWHPKIVSCLTWDKRVDLKIVNNEGLTALDVAEDNIEGITSSRQRLTWTALKSAGAGKGMLTKKPKLEGLKSAKTEPYNMEYWKDRVNTLLLVSTLIATVTFAAAFTMPGGLNDLEPDHGLTTLLNKLIFKAFVIFDNIAMYSAILMSVSLMWAQLGDLTLVINSLRLAVPLLGVYLTMMSLAFMAAVYVVISKLFWLSLVCFTLGLIFLACLATLFFPFILPISSNKTIVRSASYYAFCLLMLGSGCFFDPDVENNYHPFRWQE</sequence>
<feature type="repeat" description="ANK" evidence="7">
    <location>
        <begin position="209"/>
        <end position="242"/>
    </location>
</feature>
<accession>A0AAF0X1N7</accession>
<dbReference type="PANTHER" id="PTHR24186:SF46">
    <property type="entry name" value="PROTEIN ACCELERATED CELL DEATH 6-LIKE"/>
    <property type="match status" value="1"/>
</dbReference>
<feature type="transmembrane region" description="Helical" evidence="8">
    <location>
        <begin position="560"/>
        <end position="584"/>
    </location>
</feature>
<dbReference type="Pfam" id="PF00023">
    <property type="entry name" value="Ank"/>
    <property type="match status" value="1"/>
</dbReference>
<dbReference type="PROSITE" id="PS50088">
    <property type="entry name" value="ANK_REPEAT"/>
    <property type="match status" value="3"/>
</dbReference>
<dbReference type="InterPro" id="IPR026961">
    <property type="entry name" value="PGG_dom"/>
</dbReference>
<keyword evidence="3" id="KW-0677">Repeat</keyword>
<proteinExistence type="predicted"/>
<organism evidence="10 11">
    <name type="scientific">Daucus carota subsp. sativus</name>
    <name type="common">Carrot</name>
    <dbReference type="NCBI Taxonomy" id="79200"/>
    <lineage>
        <taxon>Eukaryota</taxon>
        <taxon>Viridiplantae</taxon>
        <taxon>Streptophyta</taxon>
        <taxon>Embryophyta</taxon>
        <taxon>Tracheophyta</taxon>
        <taxon>Spermatophyta</taxon>
        <taxon>Magnoliopsida</taxon>
        <taxon>eudicotyledons</taxon>
        <taxon>Gunneridae</taxon>
        <taxon>Pentapetalae</taxon>
        <taxon>asterids</taxon>
        <taxon>campanulids</taxon>
        <taxon>Apiales</taxon>
        <taxon>Apiaceae</taxon>
        <taxon>Apioideae</taxon>
        <taxon>Scandiceae</taxon>
        <taxon>Daucinae</taxon>
        <taxon>Daucus</taxon>
        <taxon>Daucus sect. Daucus</taxon>
    </lineage>
</organism>
<evidence type="ECO:0000259" key="9">
    <source>
        <dbReference type="Pfam" id="PF13962"/>
    </source>
</evidence>
<feature type="repeat" description="ANK" evidence="7">
    <location>
        <begin position="280"/>
        <end position="303"/>
    </location>
</feature>
<dbReference type="InterPro" id="IPR036770">
    <property type="entry name" value="Ankyrin_rpt-contain_sf"/>
</dbReference>
<keyword evidence="2 8" id="KW-0812">Transmembrane</keyword>